<accession>A0ABX7MTS5</accession>
<evidence type="ECO:0000313" key="2">
    <source>
        <dbReference type="Proteomes" id="UP000663555"/>
    </source>
</evidence>
<organism evidence="1 2">
    <name type="scientific">Marinobacter salinisoli</name>
    <dbReference type="NCBI Taxonomy" id="2769486"/>
    <lineage>
        <taxon>Bacteria</taxon>
        <taxon>Pseudomonadati</taxon>
        <taxon>Pseudomonadota</taxon>
        <taxon>Gammaproteobacteria</taxon>
        <taxon>Pseudomonadales</taxon>
        <taxon>Marinobacteraceae</taxon>
        <taxon>Marinobacter</taxon>
    </lineage>
</organism>
<sequence length="102" mass="11677">MKRSFHGDDLTVRQLGVPNWLENVQPKQERHSMQITGGIQCLVRVVRLSGNAHKVRNREVGSELIKVKRSFRNSFKRYLLLLLGPDISVDKAVKNNKNNGLK</sequence>
<dbReference type="Proteomes" id="UP000663555">
    <property type="component" value="Chromosome"/>
</dbReference>
<name>A0ABX7MTS5_9GAMM</name>
<dbReference type="RefSeq" id="WP_206644806.1">
    <property type="nucleotide sequence ID" value="NZ_CP071247.1"/>
</dbReference>
<gene>
    <name evidence="1" type="ORF">LPB19_03890</name>
</gene>
<protein>
    <submittedName>
        <fullName evidence="1">Uncharacterized protein</fullName>
    </submittedName>
</protein>
<keyword evidence="2" id="KW-1185">Reference proteome</keyword>
<reference evidence="1 2" key="1">
    <citation type="submission" date="2021-03" db="EMBL/GenBank/DDBJ databases">
        <title>Genome sequencing of Marinobacter sp. LPB0319.</title>
        <authorList>
            <person name="Kim J."/>
        </authorList>
    </citation>
    <scope>NUCLEOTIDE SEQUENCE [LARGE SCALE GENOMIC DNA]</scope>
    <source>
        <strain evidence="1 2">LPB0319</strain>
    </source>
</reference>
<dbReference type="EMBL" id="CP071247">
    <property type="protein sequence ID" value="QSP95569.1"/>
    <property type="molecule type" value="Genomic_DNA"/>
</dbReference>
<proteinExistence type="predicted"/>
<evidence type="ECO:0000313" key="1">
    <source>
        <dbReference type="EMBL" id="QSP95569.1"/>
    </source>
</evidence>